<keyword evidence="1" id="KW-0812">Transmembrane</keyword>
<proteinExistence type="predicted"/>
<protein>
    <submittedName>
        <fullName evidence="2">Uncharacterized protein</fullName>
    </submittedName>
</protein>
<gene>
    <name evidence="2" type="ORF">MSAN_02180200</name>
</gene>
<evidence type="ECO:0000313" key="3">
    <source>
        <dbReference type="Proteomes" id="UP000623467"/>
    </source>
</evidence>
<reference evidence="2" key="1">
    <citation type="submission" date="2020-05" db="EMBL/GenBank/DDBJ databases">
        <title>Mycena genomes resolve the evolution of fungal bioluminescence.</title>
        <authorList>
            <person name="Tsai I.J."/>
        </authorList>
    </citation>
    <scope>NUCLEOTIDE SEQUENCE</scope>
    <source>
        <strain evidence="2">160909Yilan</strain>
    </source>
</reference>
<organism evidence="2 3">
    <name type="scientific">Mycena sanguinolenta</name>
    <dbReference type="NCBI Taxonomy" id="230812"/>
    <lineage>
        <taxon>Eukaryota</taxon>
        <taxon>Fungi</taxon>
        <taxon>Dikarya</taxon>
        <taxon>Basidiomycota</taxon>
        <taxon>Agaricomycotina</taxon>
        <taxon>Agaricomycetes</taxon>
        <taxon>Agaricomycetidae</taxon>
        <taxon>Agaricales</taxon>
        <taxon>Marasmiineae</taxon>
        <taxon>Mycenaceae</taxon>
        <taxon>Mycena</taxon>
    </lineage>
</organism>
<accession>A0A8H6XEI8</accession>
<evidence type="ECO:0000256" key="1">
    <source>
        <dbReference type="SAM" id="Phobius"/>
    </source>
</evidence>
<keyword evidence="1" id="KW-0472">Membrane</keyword>
<dbReference type="EMBL" id="JACAZH010000031">
    <property type="protein sequence ID" value="KAF7339653.1"/>
    <property type="molecule type" value="Genomic_DNA"/>
</dbReference>
<name>A0A8H6XEI8_9AGAR</name>
<dbReference type="AlphaFoldDB" id="A0A8H6XEI8"/>
<sequence length="97" mass="10252">MAATIASALSDFLNAVSAVFFSLVNSVLAFFQAIAVLGKDIFASAINLVQSFVALALGLLQGVYGFIAANFLAVIVLGGGYYWYTQRNAPKQGKRKA</sequence>
<comment type="caution">
    <text evidence="2">The sequence shown here is derived from an EMBL/GenBank/DDBJ whole genome shotgun (WGS) entry which is preliminary data.</text>
</comment>
<feature type="transmembrane region" description="Helical" evidence="1">
    <location>
        <begin position="12"/>
        <end position="34"/>
    </location>
</feature>
<keyword evidence="1" id="KW-1133">Transmembrane helix</keyword>
<evidence type="ECO:0000313" key="2">
    <source>
        <dbReference type="EMBL" id="KAF7339653.1"/>
    </source>
</evidence>
<dbReference type="OrthoDB" id="2561686at2759"/>
<keyword evidence="3" id="KW-1185">Reference proteome</keyword>
<dbReference type="Proteomes" id="UP000623467">
    <property type="component" value="Unassembled WGS sequence"/>
</dbReference>
<feature type="transmembrane region" description="Helical" evidence="1">
    <location>
        <begin position="66"/>
        <end position="84"/>
    </location>
</feature>